<dbReference type="AlphaFoldDB" id="A0A7C3SMY8"/>
<gene>
    <name evidence="2" type="ORF">ENV88_02295</name>
</gene>
<keyword evidence="1" id="KW-1133">Transmembrane helix</keyword>
<protein>
    <submittedName>
        <fullName evidence="2">Uncharacterized protein</fullName>
    </submittedName>
</protein>
<evidence type="ECO:0000313" key="2">
    <source>
        <dbReference type="EMBL" id="HGB24875.1"/>
    </source>
</evidence>
<organism evidence="2">
    <name type="scientific">Thermofilum pendens</name>
    <dbReference type="NCBI Taxonomy" id="2269"/>
    <lineage>
        <taxon>Archaea</taxon>
        <taxon>Thermoproteota</taxon>
        <taxon>Thermoprotei</taxon>
        <taxon>Thermofilales</taxon>
        <taxon>Thermofilaceae</taxon>
        <taxon>Thermofilum</taxon>
    </lineage>
</organism>
<name>A0A7C3SMY8_THEPE</name>
<proteinExistence type="predicted"/>
<evidence type="ECO:0000256" key="1">
    <source>
        <dbReference type="SAM" id="Phobius"/>
    </source>
</evidence>
<accession>A0A7C3SMY8</accession>
<sequence>MEYARSTADALENARSTLLQKGATLAPPCSGSRYTVYVEKLGGEGGQVKWQYTYDPSTGKILSSCVTSIHIASGLSASTLARVALHEMLHVAQASYFRYSSVVSSYPWYIEASAEGVTGALLGSCGWEPRYFQLNLYSVNPYSFSGSAEECYALGAFYHWVVASGYSSVSGALSGSLSGSTVNSDWVNSAYTSFLLSLARGVSMCGRTYQPSYQQVQLSPSGWSTRVTLQGLSATYYRLTLPAPGLVTITVSGSPRSNLQLNQPFYASNTSLLLAIANPTTSPATYDISVSYSPPLLAEVKGGVFRPAGRTLEVKLYITYAGSPVSGEVRINGVSVEASSGLTTFTLSNATWGSYTLVVEYAGEKATVQLSLSKPSATLATQTPLYLTSGGYGDIVVSVRNPNAVDLELDLDVRPPTSGNSSFMEFAGVPRRVTLPPGENSVRLSFRVAGPVARSSGQLILDLGGEPLALLFSVEPASLVVAKAFFDSSRGVTTAEVVVQPASLQVQVTVRGLSGEAPVPLSTYYAGLVSVQLPPYQVKLSAKPVLVAPSWVLVSITAGISTVGSCPQYPASYSIVVSVNGSHIGAAGFLCGSSASLESLLNLTSSPRGVRLLLVANNEPSWSTVLEAVPPVIRVSLTEWVITDSGSLVSLEVRVEGPHRYLLLGREASNETILLEKSLPRGEKVLLVEAGFEDIEVPMPRVELAIEAPEVVLYPGAVRLKVTVNSSALLNATLQVEVAGKPAGKLLVSGKGRVELSAEVAPEEPGEIEIAVRSWFAEGVRKIFYVHVRSIGVQAPPLVLTGGEARITVLLRAYPPLPLPVNVTVRGCENRSLRVEGNSTLALSYSHPCVATVEARLLNYSSSTSVTWDVLNLHIENVLSSVGGQPVVPAGRVRGYAAFSNGTRVPAPVLVNGAESYEASELGEHALTLSVEYLGCRNSTLIRVFLVPEELYREAVEAVERLGHPRYMQTQLEVAIVTGRWEGLRQALDTLKEATAKAASYDPVGYVALKLLERWSEGGSPGDFAAARWLLDNELWLYLASALVLALVAIHARRVKQSGKG</sequence>
<keyword evidence="1" id="KW-0812">Transmembrane</keyword>
<keyword evidence="1" id="KW-0472">Membrane</keyword>
<comment type="caution">
    <text evidence="2">The sequence shown here is derived from an EMBL/GenBank/DDBJ whole genome shotgun (WGS) entry which is preliminary data.</text>
</comment>
<feature type="transmembrane region" description="Helical" evidence="1">
    <location>
        <begin position="1035"/>
        <end position="1052"/>
    </location>
</feature>
<dbReference type="EMBL" id="DTIB01000052">
    <property type="protein sequence ID" value="HGB24875.1"/>
    <property type="molecule type" value="Genomic_DNA"/>
</dbReference>
<reference evidence="2" key="1">
    <citation type="journal article" date="2020" name="mSystems">
        <title>Genome- and Community-Level Interaction Insights into Carbon Utilization and Element Cycling Functions of Hydrothermarchaeota in Hydrothermal Sediment.</title>
        <authorList>
            <person name="Zhou Z."/>
            <person name="Liu Y."/>
            <person name="Xu W."/>
            <person name="Pan J."/>
            <person name="Luo Z.H."/>
            <person name="Li M."/>
        </authorList>
    </citation>
    <scope>NUCLEOTIDE SEQUENCE [LARGE SCALE GENOMIC DNA]</scope>
    <source>
        <strain evidence="2">SpSt-8</strain>
    </source>
</reference>